<organism evidence="1 2">
    <name type="scientific">Winslowiella toletana</name>
    <dbReference type="NCBI Taxonomy" id="92490"/>
    <lineage>
        <taxon>Bacteria</taxon>
        <taxon>Pseudomonadati</taxon>
        <taxon>Pseudomonadota</taxon>
        <taxon>Gammaproteobacteria</taxon>
        <taxon>Enterobacterales</taxon>
        <taxon>Erwiniaceae</taxon>
        <taxon>Winslowiella</taxon>
    </lineage>
</organism>
<keyword evidence="2" id="KW-1185">Reference proteome</keyword>
<dbReference type="Proteomes" id="UP001195624">
    <property type="component" value="Unassembled WGS sequence"/>
</dbReference>
<proteinExistence type="predicted"/>
<evidence type="ECO:0000313" key="2">
    <source>
        <dbReference type="Proteomes" id="UP001195624"/>
    </source>
</evidence>
<evidence type="ECO:0000313" key="1">
    <source>
        <dbReference type="EMBL" id="MBP2170033.1"/>
    </source>
</evidence>
<accession>A0ABS4PBK2</accession>
<name>A0ABS4PBK2_9GAMM</name>
<dbReference type="RefSeq" id="WP_017800816.1">
    <property type="nucleotide sequence ID" value="NZ_JAGGMQ010000001.1"/>
</dbReference>
<comment type="caution">
    <text evidence="1">The sequence shown here is derived from an EMBL/GenBank/DDBJ whole genome shotgun (WGS) entry which is preliminary data.</text>
</comment>
<reference evidence="1 2" key="1">
    <citation type="submission" date="2021-03" db="EMBL/GenBank/DDBJ databases">
        <authorList>
            <person name="D'Agostino P."/>
            <person name="Huntemann M."/>
            <person name="Clum A."/>
            <person name="Spunde A."/>
            <person name="Palaniappan K."/>
            <person name="Ritter S."/>
            <person name="Mikhailova N."/>
            <person name="Chen I.-M."/>
            <person name="Stamatis D."/>
            <person name="Reddy T."/>
            <person name="O'Malley R."/>
            <person name="Daum C."/>
            <person name="Shapiro N."/>
            <person name="Ivanova N."/>
            <person name="Kyrpides N."/>
            <person name="Woyke T."/>
        </authorList>
    </citation>
    <scope>NUCLEOTIDE SEQUENCE [LARGE SCALE GENOMIC DNA]</scope>
    <source>
        <strain evidence="1 2">WS4403</strain>
    </source>
</reference>
<reference evidence="2" key="2">
    <citation type="submission" date="2023-07" db="EMBL/GenBank/DDBJ databases">
        <title>Genome mining of underrepresented organisms for secondary metabolites.</title>
        <authorList>
            <person name="D'Agostino P.M."/>
        </authorList>
    </citation>
    <scope>NUCLEOTIDE SEQUENCE [LARGE SCALE GENOMIC DNA]</scope>
    <source>
        <strain evidence="2">WS4403</strain>
    </source>
</reference>
<protein>
    <submittedName>
        <fullName evidence="1">Uncharacterized protein</fullName>
    </submittedName>
</protein>
<sequence length="85" mass="9681">MAIIYIPALVKLLVSAQNQQSTPLSRSDVERIRANATAVSLPDHIAAEMTKNGSWPDINPDRCWEEWLAYCQFRRIGKDQRIGVR</sequence>
<dbReference type="EMBL" id="JAGGMQ010000001">
    <property type="protein sequence ID" value="MBP2170033.1"/>
    <property type="molecule type" value="Genomic_DNA"/>
</dbReference>
<gene>
    <name evidence="1" type="ORF">J2125_003225</name>
</gene>